<evidence type="ECO:0000313" key="2">
    <source>
        <dbReference type="Proteomes" id="UP000436088"/>
    </source>
</evidence>
<dbReference type="EMBL" id="VEPZ02000082">
    <property type="protein sequence ID" value="KAE8733918.1"/>
    <property type="molecule type" value="Genomic_DNA"/>
</dbReference>
<dbReference type="InterPro" id="IPR044240">
    <property type="entry name" value="STR4-like"/>
</dbReference>
<comment type="caution">
    <text evidence="1">The sequence shown here is derived from an EMBL/GenBank/DDBJ whole genome shotgun (WGS) entry which is preliminary data.</text>
</comment>
<accession>A0A6A3D276</accession>
<organism evidence="1 2">
    <name type="scientific">Hibiscus syriacus</name>
    <name type="common">Rose of Sharon</name>
    <dbReference type="NCBI Taxonomy" id="106335"/>
    <lineage>
        <taxon>Eukaryota</taxon>
        <taxon>Viridiplantae</taxon>
        <taxon>Streptophyta</taxon>
        <taxon>Embryophyta</taxon>
        <taxon>Tracheophyta</taxon>
        <taxon>Spermatophyta</taxon>
        <taxon>Magnoliopsida</taxon>
        <taxon>eudicotyledons</taxon>
        <taxon>Gunneridae</taxon>
        <taxon>Pentapetalae</taxon>
        <taxon>rosids</taxon>
        <taxon>malvids</taxon>
        <taxon>Malvales</taxon>
        <taxon>Malvaceae</taxon>
        <taxon>Malvoideae</taxon>
        <taxon>Hibiscus</taxon>
    </lineage>
</organism>
<evidence type="ECO:0000313" key="1">
    <source>
        <dbReference type="EMBL" id="KAE8733918.1"/>
    </source>
</evidence>
<proteinExistence type="predicted"/>
<dbReference type="PANTHER" id="PTHR47377:SF1">
    <property type="entry name" value="RHODANESE-LIKE DOMAIN-CONTAINING PROTEIN 4, CHLOROPLASTIC"/>
    <property type="match status" value="1"/>
</dbReference>
<gene>
    <name evidence="1" type="ORF">F3Y22_tig00000916pilonHSYRG00277</name>
</gene>
<protein>
    <submittedName>
        <fullName evidence="1">Thylakoid rhodanese-like, putative isoform 3</fullName>
    </submittedName>
</protein>
<dbReference type="AlphaFoldDB" id="A0A6A3D276"/>
<reference evidence="1" key="1">
    <citation type="submission" date="2019-09" db="EMBL/GenBank/DDBJ databases">
        <title>Draft genome information of white flower Hibiscus syriacus.</title>
        <authorList>
            <person name="Kim Y.-M."/>
        </authorList>
    </citation>
    <scope>NUCLEOTIDE SEQUENCE [LARGE SCALE GENOMIC DNA]</scope>
    <source>
        <strain evidence="1">YM2019G1</strain>
    </source>
</reference>
<keyword evidence="2" id="KW-1185">Reference proteome</keyword>
<dbReference type="Proteomes" id="UP000436088">
    <property type="component" value="Unassembled WGS sequence"/>
</dbReference>
<dbReference type="PANTHER" id="PTHR47377">
    <property type="entry name" value="RHODANESE-LIKE DOMAIN-CONTAINING PROTEIN 4, CHLOROPLASTIC"/>
    <property type="match status" value="1"/>
</dbReference>
<sequence>MSVDYFPKWGECYRVGCIALDLSASSGVLDSFKDLSPSSTQNFPWNARQQQLLTPSTCNRYHISFQHSNCSSQIPPPKAKPLRTETRQPLLPSIALPFKPTFIKIQPPRSLHGGLLLLSSVLPTGFVEALSYEEALQQTTGSPSSLEVDPSWILDSVLDFATENPTVVAGGAIVLAVPLILSQLLKNPKPWGIEPAKNVAHATTAHATTTFSAHPRDFPRLDPHAELPHATVVAPQAAALSQLVNAAGAVSVSQQS</sequence>
<name>A0A6A3D276_HIBSY</name>